<dbReference type="Proteomes" id="UP000199163">
    <property type="component" value="Unassembled WGS sequence"/>
</dbReference>
<evidence type="ECO:0000313" key="2">
    <source>
        <dbReference type="EMBL" id="SDI00306.1"/>
    </source>
</evidence>
<organism evidence="2 3">
    <name type="scientific">Alteribacillus persepolensis</name>
    <dbReference type="NCBI Taxonomy" id="568899"/>
    <lineage>
        <taxon>Bacteria</taxon>
        <taxon>Bacillati</taxon>
        <taxon>Bacillota</taxon>
        <taxon>Bacilli</taxon>
        <taxon>Bacillales</taxon>
        <taxon>Bacillaceae</taxon>
        <taxon>Alteribacillus</taxon>
    </lineage>
</organism>
<evidence type="ECO:0000256" key="1">
    <source>
        <dbReference type="SAM" id="Phobius"/>
    </source>
</evidence>
<sequence length="55" mass="6190">MLVILRTLVYMFTGLVCIAILFSAQFPVLSEWPLALLLVVTVVLLAVYMGLKHRL</sequence>
<reference evidence="2 3" key="1">
    <citation type="submission" date="2016-10" db="EMBL/GenBank/DDBJ databases">
        <authorList>
            <person name="de Groot N.N."/>
        </authorList>
    </citation>
    <scope>NUCLEOTIDE SEQUENCE [LARGE SCALE GENOMIC DNA]</scope>
    <source>
        <strain evidence="2 3">DSM 21632</strain>
    </source>
</reference>
<gene>
    <name evidence="2" type="ORF">SAMN05192534_1183</name>
</gene>
<feature type="transmembrane region" description="Helical" evidence="1">
    <location>
        <begin position="7"/>
        <end position="26"/>
    </location>
</feature>
<accession>A0A1G8H118</accession>
<keyword evidence="1" id="KW-1133">Transmembrane helix</keyword>
<proteinExistence type="predicted"/>
<dbReference type="EMBL" id="FNDK01000018">
    <property type="protein sequence ID" value="SDI00306.1"/>
    <property type="molecule type" value="Genomic_DNA"/>
</dbReference>
<keyword evidence="3" id="KW-1185">Reference proteome</keyword>
<name>A0A1G8H118_9BACI</name>
<dbReference type="AlphaFoldDB" id="A0A1G8H118"/>
<protein>
    <submittedName>
        <fullName evidence="2">Uncharacterized protein</fullName>
    </submittedName>
</protein>
<keyword evidence="1" id="KW-0472">Membrane</keyword>
<evidence type="ECO:0000313" key="3">
    <source>
        <dbReference type="Proteomes" id="UP000199163"/>
    </source>
</evidence>
<feature type="transmembrane region" description="Helical" evidence="1">
    <location>
        <begin position="32"/>
        <end position="51"/>
    </location>
</feature>
<keyword evidence="1" id="KW-0812">Transmembrane</keyword>